<evidence type="ECO:0000313" key="3">
    <source>
        <dbReference type="Proteomes" id="UP000029585"/>
    </source>
</evidence>
<accession>A0A096DDI0</accession>
<dbReference type="InterPro" id="IPR007848">
    <property type="entry name" value="Small_mtfrase_dom"/>
</dbReference>
<keyword evidence="3" id="KW-1185">Reference proteome</keyword>
<dbReference type="AlphaFoldDB" id="A0A096DDI0"/>
<dbReference type="EMBL" id="ADLO01000056">
    <property type="protein sequence ID" value="KGF55589.1"/>
    <property type="molecule type" value="Genomic_DNA"/>
</dbReference>
<dbReference type="GO" id="GO:0032259">
    <property type="term" value="P:methylation"/>
    <property type="evidence" value="ECO:0007669"/>
    <property type="project" value="InterPro"/>
</dbReference>
<dbReference type="PROSITE" id="PS00092">
    <property type="entry name" value="N6_MTASE"/>
    <property type="match status" value="1"/>
</dbReference>
<dbReference type="InterPro" id="IPR029063">
    <property type="entry name" value="SAM-dependent_MTases_sf"/>
</dbReference>
<comment type="caution">
    <text evidence="2">The sequence shown here is derived from an EMBL/GenBank/DDBJ whole genome shotgun (WGS) entry which is preliminary data.</text>
</comment>
<dbReference type="PATRIC" id="fig|742738.3.peg.1952"/>
<dbReference type="InterPro" id="IPR002052">
    <property type="entry name" value="DNA_methylase_N6_adenine_CS"/>
</dbReference>
<dbReference type="CDD" id="cd02440">
    <property type="entry name" value="AdoMet_MTases"/>
    <property type="match status" value="1"/>
</dbReference>
<dbReference type="Gene3D" id="3.40.50.150">
    <property type="entry name" value="Vaccinia Virus protein VP39"/>
    <property type="match status" value="1"/>
</dbReference>
<evidence type="ECO:0000259" key="1">
    <source>
        <dbReference type="Pfam" id="PF05175"/>
    </source>
</evidence>
<dbReference type="HOGENOM" id="CLU_074810_0_0_9"/>
<feature type="domain" description="Methyltransferase small" evidence="1">
    <location>
        <begin position="71"/>
        <end position="185"/>
    </location>
</feature>
<dbReference type="SUPFAM" id="SSF53335">
    <property type="entry name" value="S-adenosyl-L-methionine-dependent methyltransferases"/>
    <property type="match status" value="1"/>
</dbReference>
<dbReference type="eggNOG" id="COG2263">
    <property type="taxonomic scope" value="Bacteria"/>
</dbReference>
<dbReference type="GO" id="GO:0008170">
    <property type="term" value="F:N-methyltransferase activity"/>
    <property type="evidence" value="ECO:0007669"/>
    <property type="project" value="UniProtKB-ARBA"/>
</dbReference>
<gene>
    <name evidence="2" type="ORF">HMPREF9460_01902</name>
</gene>
<name>A0A096DDI0_FLAPL</name>
<dbReference type="GO" id="GO:0008757">
    <property type="term" value="F:S-adenosylmethionine-dependent methyltransferase activity"/>
    <property type="evidence" value="ECO:0007669"/>
    <property type="project" value="UniProtKB-ARBA"/>
</dbReference>
<proteinExistence type="predicted"/>
<dbReference type="GeneID" id="93300316"/>
<dbReference type="RefSeq" id="WP_009258028.1">
    <property type="nucleotide sequence ID" value="NZ_KN174163.1"/>
</dbReference>
<dbReference type="Pfam" id="PF05175">
    <property type="entry name" value="MTS"/>
    <property type="match status" value="1"/>
</dbReference>
<protein>
    <recommendedName>
        <fullName evidence="1">Methyltransferase small domain-containing protein</fullName>
    </recommendedName>
</protein>
<organism evidence="2 3">
    <name type="scientific">Flavonifractor plautii 1_3_50AFAA</name>
    <dbReference type="NCBI Taxonomy" id="742738"/>
    <lineage>
        <taxon>Bacteria</taxon>
        <taxon>Bacillati</taxon>
        <taxon>Bacillota</taxon>
        <taxon>Clostridia</taxon>
        <taxon>Eubacteriales</taxon>
        <taxon>Oscillospiraceae</taxon>
        <taxon>Flavonifractor</taxon>
    </lineage>
</organism>
<reference evidence="2 3" key="1">
    <citation type="submission" date="2011-08" db="EMBL/GenBank/DDBJ databases">
        <title>The Genome Sequence of Clostridium orbiscindens 1_3_50AFAA.</title>
        <authorList>
            <consortium name="The Broad Institute Genome Sequencing Platform"/>
            <person name="Earl A."/>
            <person name="Ward D."/>
            <person name="Feldgarden M."/>
            <person name="Gevers D."/>
            <person name="Daigneault M."/>
            <person name="Strauss J."/>
            <person name="Allen-Vercoe E."/>
            <person name="Young S.K."/>
            <person name="Zeng Q."/>
            <person name="Gargeya S."/>
            <person name="Fitzgerald M."/>
            <person name="Haas B."/>
            <person name="Abouelleil A."/>
            <person name="Alvarado L."/>
            <person name="Arachchi H.M."/>
            <person name="Berlin A."/>
            <person name="Brown A."/>
            <person name="Chapman S.B."/>
            <person name="Chen Z."/>
            <person name="Dunbar C."/>
            <person name="Freedman E."/>
            <person name="Gearin G."/>
            <person name="Gellesch M."/>
            <person name="Goldberg J."/>
            <person name="Griggs A."/>
            <person name="Gujja S."/>
            <person name="Heiman D."/>
            <person name="Howarth C."/>
            <person name="Larson L."/>
            <person name="Lui A."/>
            <person name="MacDonald P.J.P."/>
            <person name="Montmayeur A."/>
            <person name="Murphy C."/>
            <person name="Neiman D."/>
            <person name="Pearson M."/>
            <person name="Priest M."/>
            <person name="Roberts A."/>
            <person name="Saif S."/>
            <person name="Shea T."/>
            <person name="Shenoy N."/>
            <person name="Sisk P."/>
            <person name="Stolte C."/>
            <person name="Sykes S."/>
            <person name="Wortman J."/>
            <person name="Nusbaum C."/>
            <person name="Birren B."/>
        </authorList>
    </citation>
    <scope>NUCLEOTIDE SEQUENCE [LARGE SCALE GENOMIC DNA]</scope>
    <source>
        <strain evidence="2 3">1_3_50AFAA</strain>
    </source>
</reference>
<dbReference type="GO" id="GO:0003676">
    <property type="term" value="F:nucleic acid binding"/>
    <property type="evidence" value="ECO:0007669"/>
    <property type="project" value="InterPro"/>
</dbReference>
<dbReference type="Proteomes" id="UP000029585">
    <property type="component" value="Unassembled WGS sequence"/>
</dbReference>
<sequence>MSKLTKREIQLHDQAVCLLQKEHLSHEDKLFIFENFREDAEHINSKSGAFFTPFGLANDFTLQIPCLYGKTIRIIDLCAGIGVLSYAAQLECSDRSRCYADITCVELNPHYVEVGKKVVPEATWICADVLDPFLPDLLGQFDFAIANPPFGRIANNYRKSYMSGEFEYMVIEAASRIAKEGAFIIPQMSAPFVYSGTEDHRWLQEGRARTFEKRTGILLEFNQGIDTAYYKNDWHCTAPICEIVCCDFAGTDTSAA</sequence>
<evidence type="ECO:0000313" key="2">
    <source>
        <dbReference type="EMBL" id="KGF55589.1"/>
    </source>
</evidence>